<reference evidence="2" key="2">
    <citation type="journal article" date="2021" name="PeerJ">
        <title>Extensive microbial diversity within the chicken gut microbiome revealed by metagenomics and culture.</title>
        <authorList>
            <person name="Gilroy R."/>
            <person name="Ravi A."/>
            <person name="Getino M."/>
            <person name="Pursley I."/>
            <person name="Horton D.L."/>
            <person name="Alikhan N.F."/>
            <person name="Baker D."/>
            <person name="Gharbi K."/>
            <person name="Hall N."/>
            <person name="Watson M."/>
            <person name="Adriaenssens E.M."/>
            <person name="Foster-Nyarko E."/>
            <person name="Jarju S."/>
            <person name="Secka A."/>
            <person name="Antonio M."/>
            <person name="Oren A."/>
            <person name="Chaudhuri R.R."/>
            <person name="La Ragione R."/>
            <person name="Hildebrand F."/>
            <person name="Pallen M.J."/>
        </authorList>
    </citation>
    <scope>NUCLEOTIDE SEQUENCE</scope>
    <source>
        <strain evidence="2">CHK199-13235</strain>
    </source>
</reference>
<proteinExistence type="predicted"/>
<dbReference type="Proteomes" id="UP000824002">
    <property type="component" value="Unassembled WGS sequence"/>
</dbReference>
<organism evidence="2 3">
    <name type="scientific">Candidatus Merdivicinus excrementipullorum</name>
    <dbReference type="NCBI Taxonomy" id="2840867"/>
    <lineage>
        <taxon>Bacteria</taxon>
        <taxon>Bacillati</taxon>
        <taxon>Bacillota</taxon>
        <taxon>Clostridia</taxon>
        <taxon>Eubacteriales</taxon>
        <taxon>Oscillospiraceae</taxon>
        <taxon>Oscillospiraceae incertae sedis</taxon>
        <taxon>Candidatus Merdivicinus</taxon>
    </lineage>
</organism>
<keyword evidence="1" id="KW-0812">Transmembrane</keyword>
<keyword evidence="1" id="KW-0472">Membrane</keyword>
<protein>
    <submittedName>
        <fullName evidence="2">Uncharacterized protein</fullName>
    </submittedName>
</protein>
<keyword evidence="1" id="KW-1133">Transmembrane helix</keyword>
<feature type="transmembrane region" description="Helical" evidence="1">
    <location>
        <begin position="12"/>
        <end position="30"/>
    </location>
</feature>
<name>A0A9D1FMC0_9FIRM</name>
<evidence type="ECO:0000256" key="1">
    <source>
        <dbReference type="SAM" id="Phobius"/>
    </source>
</evidence>
<sequence>MEGYLAKIKGRIWLLRGLVLLCAIAIFVLGELSGRGILLDSRTQTEFARSYASFILFGEIVAGLWLVHRNKKFLRDREQASEQRRREMDERRILISDKSGGAAAGCLLFLFANGAVVLAFVSMDAFYALFAALLAVLALKGGLALYFSRKYGM</sequence>
<evidence type="ECO:0000313" key="2">
    <source>
        <dbReference type="EMBL" id="HIS76486.1"/>
    </source>
</evidence>
<dbReference type="InterPro" id="IPR019235">
    <property type="entry name" value="DUF2178_TM"/>
</dbReference>
<dbReference type="AlphaFoldDB" id="A0A9D1FMC0"/>
<feature type="transmembrane region" description="Helical" evidence="1">
    <location>
        <begin position="101"/>
        <end position="121"/>
    </location>
</feature>
<feature type="transmembrane region" description="Helical" evidence="1">
    <location>
        <begin position="127"/>
        <end position="147"/>
    </location>
</feature>
<dbReference type="EMBL" id="DVJP01000043">
    <property type="protein sequence ID" value="HIS76486.1"/>
    <property type="molecule type" value="Genomic_DNA"/>
</dbReference>
<reference evidence="2" key="1">
    <citation type="submission" date="2020-10" db="EMBL/GenBank/DDBJ databases">
        <authorList>
            <person name="Gilroy R."/>
        </authorList>
    </citation>
    <scope>NUCLEOTIDE SEQUENCE</scope>
    <source>
        <strain evidence="2">CHK199-13235</strain>
    </source>
</reference>
<comment type="caution">
    <text evidence="2">The sequence shown here is derived from an EMBL/GenBank/DDBJ whole genome shotgun (WGS) entry which is preliminary data.</text>
</comment>
<dbReference type="Pfam" id="PF09946">
    <property type="entry name" value="DUF2178"/>
    <property type="match status" value="1"/>
</dbReference>
<accession>A0A9D1FMC0</accession>
<gene>
    <name evidence="2" type="ORF">IAB51_06695</name>
</gene>
<evidence type="ECO:0000313" key="3">
    <source>
        <dbReference type="Proteomes" id="UP000824002"/>
    </source>
</evidence>
<feature type="transmembrane region" description="Helical" evidence="1">
    <location>
        <begin position="50"/>
        <end position="67"/>
    </location>
</feature>